<keyword evidence="5 7" id="KW-0378">Hydrolase</keyword>
<dbReference type="NCBIfam" id="TIGR03106">
    <property type="entry name" value="trio_M42_hydro"/>
    <property type="match status" value="1"/>
</dbReference>
<dbReference type="EMBL" id="JAVDWU010000014">
    <property type="protein sequence ID" value="MDR7152818.1"/>
    <property type="molecule type" value="Genomic_DNA"/>
</dbReference>
<organism evidence="7 8">
    <name type="scientific">Hydrogenophaga palleronii</name>
    <dbReference type="NCBI Taxonomy" id="65655"/>
    <lineage>
        <taxon>Bacteria</taxon>
        <taxon>Pseudomonadati</taxon>
        <taxon>Pseudomonadota</taxon>
        <taxon>Betaproteobacteria</taxon>
        <taxon>Burkholderiales</taxon>
        <taxon>Comamonadaceae</taxon>
        <taxon>Hydrogenophaga</taxon>
    </lineage>
</organism>
<dbReference type="Gene3D" id="3.40.630.10">
    <property type="entry name" value="Zn peptidases"/>
    <property type="match status" value="1"/>
</dbReference>
<evidence type="ECO:0000256" key="2">
    <source>
        <dbReference type="ARBA" id="ARBA00022438"/>
    </source>
</evidence>
<name>A0ABU1WU44_9BURK</name>
<gene>
    <name evidence="7" type="ORF">J2W49_004796</name>
</gene>
<evidence type="ECO:0000256" key="4">
    <source>
        <dbReference type="ARBA" id="ARBA00022723"/>
    </source>
</evidence>
<dbReference type="PANTHER" id="PTHR32481">
    <property type="entry name" value="AMINOPEPTIDASE"/>
    <property type="match status" value="1"/>
</dbReference>
<dbReference type="Pfam" id="PF05343">
    <property type="entry name" value="Peptidase_M42"/>
    <property type="match status" value="1"/>
</dbReference>
<dbReference type="CDD" id="cd05657">
    <property type="entry name" value="M42_glucanase_like"/>
    <property type="match status" value="1"/>
</dbReference>
<evidence type="ECO:0000256" key="6">
    <source>
        <dbReference type="SAM" id="MobiDB-lite"/>
    </source>
</evidence>
<comment type="caution">
    <text evidence="7">The sequence shown here is derived from an EMBL/GenBank/DDBJ whole genome shotgun (WGS) entry which is preliminary data.</text>
</comment>
<sequence>MTESARSKNKTPTLPKIDYAFLEETLLQLLAIPSPVGLTDAVVRYTAGRLDAIGIPYEITRRGAIRATLKGREARPARAIVAHLDTLGAMVREIKSNGRIGIVPIGSWSSRFAEGGRLTVFTDTQQLRGTCLPLKTSGHAYGDEIDTQPSNWDHVEVRVDIPSHSAKDLTDAGINVGDWIAFDPQPELQPDGYINSRYLDDKAAVAVLLAACKAIVDSGSKLAIDAHPLFTITEEVGSGSSAALHGDIAEMVSLDIAIAAPGQNTDERAATICVQDMAGPFDYHLTHKLIELAKTHGIAHRRDVFRFYRSDSAAAVEAGNDIRTALIGFGADASHAQERTHRDSLQALADLTVAYMLSDPVARRDRKSMGSLEGFTEQLKPEEMGVSTTALPDPGEFLEADGTVSTEGGGRS</sequence>
<dbReference type="InterPro" id="IPR051464">
    <property type="entry name" value="Peptidase_M42_aminopept"/>
</dbReference>
<dbReference type="InterPro" id="IPR023367">
    <property type="entry name" value="Peptidase_M42_dom2"/>
</dbReference>
<keyword evidence="8" id="KW-1185">Reference proteome</keyword>
<dbReference type="InterPro" id="IPR008007">
    <property type="entry name" value="Peptidase_M42"/>
</dbReference>
<dbReference type="SUPFAM" id="SSF53187">
    <property type="entry name" value="Zn-dependent exopeptidases"/>
    <property type="match status" value="1"/>
</dbReference>
<keyword evidence="3" id="KW-0645">Protease</keyword>
<evidence type="ECO:0000256" key="3">
    <source>
        <dbReference type="ARBA" id="ARBA00022670"/>
    </source>
</evidence>
<evidence type="ECO:0000256" key="5">
    <source>
        <dbReference type="ARBA" id="ARBA00022801"/>
    </source>
</evidence>
<comment type="similarity">
    <text evidence="1">Belongs to the peptidase M42 family.</text>
</comment>
<evidence type="ECO:0000313" key="8">
    <source>
        <dbReference type="Proteomes" id="UP001265700"/>
    </source>
</evidence>
<keyword evidence="4" id="KW-0479">Metal-binding</keyword>
<dbReference type="PANTHER" id="PTHR32481:SF7">
    <property type="entry name" value="AMINOPEPTIDASE YHFE-RELATED"/>
    <property type="match status" value="1"/>
</dbReference>
<dbReference type="GO" id="GO:0016787">
    <property type="term" value="F:hydrolase activity"/>
    <property type="evidence" value="ECO:0007669"/>
    <property type="project" value="UniProtKB-KW"/>
</dbReference>
<dbReference type="Proteomes" id="UP001265700">
    <property type="component" value="Unassembled WGS sequence"/>
</dbReference>
<dbReference type="RefSeq" id="WP_310321921.1">
    <property type="nucleotide sequence ID" value="NZ_JAVDWU010000014.1"/>
</dbReference>
<accession>A0ABU1WU44</accession>
<protein>
    <submittedName>
        <fullName evidence="7">Peptidase M42 family hydrolase</fullName>
    </submittedName>
</protein>
<evidence type="ECO:0000256" key="1">
    <source>
        <dbReference type="ARBA" id="ARBA00006272"/>
    </source>
</evidence>
<reference evidence="7 8" key="1">
    <citation type="submission" date="2023-07" db="EMBL/GenBank/DDBJ databases">
        <title>Sorghum-associated microbial communities from plants grown in Nebraska, USA.</title>
        <authorList>
            <person name="Schachtman D."/>
        </authorList>
    </citation>
    <scope>NUCLEOTIDE SEQUENCE [LARGE SCALE GENOMIC DNA]</scope>
    <source>
        <strain evidence="7 8">4249</strain>
    </source>
</reference>
<dbReference type="Gene3D" id="2.40.30.40">
    <property type="entry name" value="Peptidase M42, domain 2"/>
    <property type="match status" value="1"/>
</dbReference>
<feature type="region of interest" description="Disordered" evidence="6">
    <location>
        <begin position="366"/>
        <end position="412"/>
    </location>
</feature>
<evidence type="ECO:0000313" key="7">
    <source>
        <dbReference type="EMBL" id="MDR7152818.1"/>
    </source>
</evidence>
<keyword evidence="2" id="KW-0031">Aminopeptidase</keyword>
<dbReference type="InterPro" id="IPR017537">
    <property type="entry name" value="Peptidase_M42_hydrolase"/>
</dbReference>
<dbReference type="SUPFAM" id="SSF101821">
    <property type="entry name" value="Aminopeptidase/glucanase lid domain"/>
    <property type="match status" value="1"/>
</dbReference>
<proteinExistence type="inferred from homology"/>